<name>A0A1B4G1C9_9BURK</name>
<evidence type="ECO:0000313" key="2">
    <source>
        <dbReference type="Proteomes" id="UP000067711"/>
    </source>
</evidence>
<proteinExistence type="predicted"/>
<protein>
    <submittedName>
        <fullName evidence="1">Uncharacterized protein</fullName>
    </submittedName>
</protein>
<accession>A0A1B4G1C9</accession>
<dbReference type="EMBL" id="CP013389">
    <property type="protein sequence ID" value="AOJ09730.1"/>
    <property type="molecule type" value="Genomic_DNA"/>
</dbReference>
<evidence type="ECO:0000313" key="1">
    <source>
        <dbReference type="EMBL" id="AOJ09730.1"/>
    </source>
</evidence>
<reference evidence="1 2" key="1">
    <citation type="submission" date="2015-12" db="EMBL/GenBank/DDBJ databases">
        <title>Diversity of Burkholderia near neighbor genomes.</title>
        <authorList>
            <person name="Sahl J."/>
            <person name="Wagner D."/>
            <person name="Keim P."/>
        </authorList>
    </citation>
    <scope>NUCLEOTIDE SEQUENCE [LARGE SCALE GENOMIC DNA]</scope>
    <source>
        <strain evidence="1 2">BDU8</strain>
    </source>
</reference>
<dbReference type="AlphaFoldDB" id="A0A1B4G1C9"/>
<organism evidence="1 2">
    <name type="scientific">Burkholderia mayonis</name>
    <dbReference type="NCBI Taxonomy" id="1385591"/>
    <lineage>
        <taxon>Bacteria</taxon>
        <taxon>Pseudomonadati</taxon>
        <taxon>Pseudomonadota</taxon>
        <taxon>Betaproteobacteria</taxon>
        <taxon>Burkholderiales</taxon>
        <taxon>Burkholderiaceae</taxon>
        <taxon>Burkholderia</taxon>
        <taxon>pseudomallei group</taxon>
    </lineage>
</organism>
<dbReference type="Proteomes" id="UP000067711">
    <property type="component" value="Chromosome 1"/>
</dbReference>
<gene>
    <name evidence="1" type="ORF">WS71_20775</name>
</gene>
<sequence>MQNGSPAVTLERVAQMSGALSASETRGGAEIAPAEPRAEVTPISYAAPIAIPERAVRSFASESDLARDDRSWPAGVAVALSDERLDAMRGGFDLPGGLKVSFGVSRAAFVNGNLVTATNFNIPDISQITAQQAQALAASNAGALIQIGRGNAVQPGVLPALTGSVIQNTLNNQHIQALTTINTSVNTLSMFKNLNIMSTLNNALTSALPGR</sequence>